<dbReference type="GO" id="GO:0005737">
    <property type="term" value="C:cytoplasm"/>
    <property type="evidence" value="ECO:0007669"/>
    <property type="project" value="UniProtKB-SubCell"/>
</dbReference>
<dbReference type="GO" id="GO:0042619">
    <property type="term" value="P:poly-hydroxybutyrate biosynthetic process"/>
    <property type="evidence" value="ECO:0007669"/>
    <property type="project" value="InterPro"/>
</dbReference>
<organism evidence="6 7">
    <name type="scientific">Cohaesibacter gelatinilyticus</name>
    <dbReference type="NCBI Taxonomy" id="372072"/>
    <lineage>
        <taxon>Bacteria</taxon>
        <taxon>Pseudomonadati</taxon>
        <taxon>Pseudomonadota</taxon>
        <taxon>Alphaproteobacteria</taxon>
        <taxon>Hyphomicrobiales</taxon>
        <taxon>Cohaesibacteraceae</taxon>
    </lineage>
</organism>
<keyword evidence="3" id="KW-0808">Transferase</keyword>
<evidence type="ECO:0000313" key="6">
    <source>
        <dbReference type="EMBL" id="SNZ07429.1"/>
    </source>
</evidence>
<dbReference type="EMBL" id="OBEL01000001">
    <property type="protein sequence ID" value="SNZ07429.1"/>
    <property type="molecule type" value="Genomic_DNA"/>
</dbReference>
<dbReference type="Gene3D" id="3.40.50.1820">
    <property type="entry name" value="alpha/beta hydrolase"/>
    <property type="match status" value="1"/>
</dbReference>
<accession>A0A285NDC1</accession>
<dbReference type="PANTHER" id="PTHR36837">
    <property type="entry name" value="POLY(3-HYDROXYALKANOATE) POLYMERASE SUBUNIT PHAC"/>
    <property type="match status" value="1"/>
</dbReference>
<dbReference type="InterPro" id="IPR029058">
    <property type="entry name" value="AB_hydrolase_fold"/>
</dbReference>
<feature type="domain" description="Poly-beta-hydroxybutyrate polymerase N-terminal" evidence="5">
    <location>
        <begin position="119"/>
        <end position="290"/>
    </location>
</feature>
<dbReference type="RefSeq" id="WP_097152213.1">
    <property type="nucleotide sequence ID" value="NZ_OBEL01000001.1"/>
</dbReference>
<evidence type="ECO:0000256" key="3">
    <source>
        <dbReference type="ARBA" id="ARBA00022679"/>
    </source>
</evidence>
<protein>
    <submittedName>
        <fullName evidence="6">Polyhydroxyalkanoate synthase</fullName>
    </submittedName>
</protein>
<evidence type="ECO:0000256" key="4">
    <source>
        <dbReference type="ARBA" id="ARBA00023315"/>
    </source>
</evidence>
<evidence type="ECO:0000256" key="2">
    <source>
        <dbReference type="ARBA" id="ARBA00022490"/>
    </source>
</evidence>
<sequence>MSKKDDKQDQGSEINLIQYMVKDPEKFAMNFARVVEEAGKAASAYLNPKDNESRSAQAEQINHIVKTLGKVGEYWTSDPQRAMDAQTRLWGRYMDLWGASVKTMMGEEQEIIEAPEKGDKRFQDPEWENNQFFDFVKQFYLITSKWAHEMVDEAQDLDDHTRHQAQFYMDQVINALAPSNYLVTNPELLKETMANDGENLVRGMKMLAEDIAAGDGDLIIRQSSNGEFELGKNIAVTPGKVIAQSDVCQIIQYEATTKEVYKTPLLIVPPWINKFYILDLNEKKSFIKWCVDQGHSVFVISWVNPDASLRDKGFDAYIKEGVIFGLDAVAKATGEKKAHTIGYCVGGTLLSSSLAYMAAKRQYKVASTTLFTTQVDFTHAGDLKVFVDEEQLTEMEGHIKELGYLEGRSMANAFNMLRSNDLIWPYVINNYMKGKEPFPFDLLYWNSDSTRMPAANHVFYMRNCYLENNLAQGKMEIDGTKLDLGKVKVPIYNLATKEDHIAPAISVFKGSSMFGGKVDFVLSGSGHIAGVVNPPDKEKYQYWRGGKAEGDLESWTAAARETPGSWWPDWHKWIEDISDEKVPARKIGDGKLKPIEDAPGSFVRVRSNAPKVIEAQDSDATSVTA</sequence>
<dbReference type="InterPro" id="IPR010963">
    <property type="entry name" value="PHA_synth_I"/>
</dbReference>
<proteinExistence type="predicted"/>
<dbReference type="SUPFAM" id="SSF53474">
    <property type="entry name" value="alpha/beta-Hydrolases"/>
    <property type="match status" value="1"/>
</dbReference>
<dbReference type="OrthoDB" id="7208816at2"/>
<dbReference type="NCBIfam" id="TIGR01838">
    <property type="entry name" value="PHA_synth_I"/>
    <property type="match status" value="1"/>
</dbReference>
<dbReference type="AlphaFoldDB" id="A0A285NDC1"/>
<evidence type="ECO:0000256" key="1">
    <source>
        <dbReference type="ARBA" id="ARBA00004496"/>
    </source>
</evidence>
<dbReference type="InterPro" id="IPR010941">
    <property type="entry name" value="PhaC_N"/>
</dbReference>
<reference evidence="6 7" key="1">
    <citation type="submission" date="2017-09" db="EMBL/GenBank/DDBJ databases">
        <authorList>
            <person name="Ehlers B."/>
            <person name="Leendertz F.H."/>
        </authorList>
    </citation>
    <scope>NUCLEOTIDE SEQUENCE [LARGE SCALE GENOMIC DNA]</scope>
    <source>
        <strain evidence="6 7">DSM 18289</strain>
    </source>
</reference>
<dbReference type="InterPro" id="IPR051321">
    <property type="entry name" value="PHA/PHB_synthase"/>
</dbReference>
<keyword evidence="2" id="KW-0963">Cytoplasm</keyword>
<dbReference type="Proteomes" id="UP000219439">
    <property type="component" value="Unassembled WGS sequence"/>
</dbReference>
<keyword evidence="7" id="KW-1185">Reference proteome</keyword>
<comment type="subcellular location">
    <subcellularLocation>
        <location evidence="1">Cytoplasm</location>
    </subcellularLocation>
</comment>
<name>A0A285NDC1_9HYPH</name>
<gene>
    <name evidence="6" type="ORF">SAMN06265368_0949</name>
</gene>
<dbReference type="PANTHER" id="PTHR36837:SF5">
    <property type="entry name" value="POLY-3-HYDROXYBUTYRATE SYNTHASE"/>
    <property type="match status" value="1"/>
</dbReference>
<keyword evidence="4" id="KW-0012">Acyltransferase</keyword>
<evidence type="ECO:0000313" key="7">
    <source>
        <dbReference type="Proteomes" id="UP000219439"/>
    </source>
</evidence>
<evidence type="ECO:0000259" key="5">
    <source>
        <dbReference type="Pfam" id="PF07167"/>
    </source>
</evidence>
<dbReference type="GO" id="GO:0016746">
    <property type="term" value="F:acyltransferase activity"/>
    <property type="evidence" value="ECO:0007669"/>
    <property type="project" value="UniProtKB-KW"/>
</dbReference>
<dbReference type="Pfam" id="PF07167">
    <property type="entry name" value="PhaC_N"/>
    <property type="match status" value="1"/>
</dbReference>